<proteinExistence type="predicted"/>
<keyword evidence="1" id="KW-0812">Transmembrane</keyword>
<gene>
    <name evidence="2" type="ORF">EC1118_1O4_5083g</name>
</gene>
<protein>
    <submittedName>
        <fullName evidence="2">EC1118_1O4_5083p</fullName>
    </submittedName>
</protein>
<name>C8ZH27_YEAS8</name>
<evidence type="ECO:0000256" key="1">
    <source>
        <dbReference type="SAM" id="Phobius"/>
    </source>
</evidence>
<keyword evidence="1" id="KW-1133">Transmembrane helix</keyword>
<sequence length="102" mass="10480">MTYASSSSSSLSKAANALKPRIGLSATISLVSAGLLEEIFLLFGLTFKVSWAMVATGTVEVGVVSVSSSSSSPLPFFLASNVHQPSESVVTLGLLCLIFGLP</sequence>
<dbReference type="Proteomes" id="UP000000286">
    <property type="component" value="Chromosome XV"/>
</dbReference>
<evidence type="ECO:0000313" key="3">
    <source>
        <dbReference type="Proteomes" id="UP000000286"/>
    </source>
</evidence>
<accession>C8ZH27</accession>
<dbReference type="HOGENOM" id="CLU_2279650_0_0_1"/>
<dbReference type="EMBL" id="FN394216">
    <property type="protein sequence ID" value="CAY86556.1"/>
    <property type="molecule type" value="Genomic_DNA"/>
</dbReference>
<organism evidence="2 3">
    <name type="scientific">Saccharomyces cerevisiae (strain Lalvin EC1118 / Prise de mousse)</name>
    <name type="common">Baker's yeast</name>
    <dbReference type="NCBI Taxonomy" id="643680"/>
    <lineage>
        <taxon>Eukaryota</taxon>
        <taxon>Fungi</taxon>
        <taxon>Dikarya</taxon>
        <taxon>Ascomycota</taxon>
        <taxon>Saccharomycotina</taxon>
        <taxon>Saccharomycetes</taxon>
        <taxon>Saccharomycetales</taxon>
        <taxon>Saccharomycetaceae</taxon>
        <taxon>Saccharomyces</taxon>
    </lineage>
</organism>
<keyword evidence="1" id="KW-0472">Membrane</keyword>
<reference evidence="2 3" key="1">
    <citation type="journal article" date="2009" name="Proc. Natl. Acad. Sci. U.S.A.">
        <title>Eukaryote-to-eukaryote gene transfer events revealed by the genome sequence of the wine yeast Saccharomyces cerevisiae EC1118.</title>
        <authorList>
            <person name="Novo M."/>
            <person name="Bigey F."/>
            <person name="Beyne E."/>
            <person name="Galeote V."/>
            <person name="Gavory F."/>
            <person name="Mallet S."/>
            <person name="Cambot B."/>
            <person name="Legras J.L."/>
            <person name="Wincker P."/>
            <person name="Casaregola S."/>
            <person name="Dequin S."/>
        </authorList>
    </citation>
    <scope>NUCLEOTIDE SEQUENCE [LARGE SCALE GENOMIC DNA]</scope>
    <source>
        <strain evidence="3">Lalvin EC1118 / Prise de mousse</strain>
    </source>
</reference>
<dbReference type="AlphaFoldDB" id="C8ZH27"/>
<feature type="transmembrane region" description="Helical" evidence="1">
    <location>
        <begin position="22"/>
        <end position="43"/>
    </location>
</feature>
<evidence type="ECO:0000313" key="2">
    <source>
        <dbReference type="EMBL" id="CAY86556.1"/>
    </source>
</evidence>